<accession>A0A938WTW1</accession>
<protein>
    <submittedName>
        <fullName evidence="2">Uncharacterized protein</fullName>
    </submittedName>
</protein>
<evidence type="ECO:0000313" key="2">
    <source>
        <dbReference type="EMBL" id="MBM6674148.1"/>
    </source>
</evidence>
<dbReference type="EMBL" id="JACJJG010000056">
    <property type="protein sequence ID" value="MBM6674148.1"/>
    <property type="molecule type" value="Genomic_DNA"/>
</dbReference>
<reference evidence="2" key="1">
    <citation type="submission" date="2020-08" db="EMBL/GenBank/DDBJ databases">
        <authorList>
            <person name="Cejkova D."/>
            <person name="Kubasova T."/>
            <person name="Jahodarova E."/>
            <person name="Rychlik I."/>
        </authorList>
    </citation>
    <scope>NUCLEOTIDE SEQUENCE</scope>
    <source>
        <strain evidence="2">An824</strain>
    </source>
</reference>
<organism evidence="2 3">
    <name type="scientific">Marseilla massiliensis</name>
    <dbReference type="NCBI Taxonomy" id="1841864"/>
    <lineage>
        <taxon>Bacteria</taxon>
        <taxon>Pseudomonadati</taxon>
        <taxon>Bacteroidota</taxon>
        <taxon>Bacteroidia</taxon>
        <taxon>Bacteroidales</taxon>
        <taxon>Prevotellaceae</taxon>
        <taxon>Marseilla</taxon>
    </lineage>
</organism>
<dbReference type="AlphaFoldDB" id="A0A938WTW1"/>
<name>A0A938WTW1_9BACT</name>
<dbReference type="Proteomes" id="UP000706891">
    <property type="component" value="Unassembled WGS sequence"/>
</dbReference>
<proteinExistence type="predicted"/>
<keyword evidence="3" id="KW-1185">Reference proteome</keyword>
<feature type="signal peptide" evidence="1">
    <location>
        <begin position="1"/>
        <end position="19"/>
    </location>
</feature>
<evidence type="ECO:0000313" key="3">
    <source>
        <dbReference type="Proteomes" id="UP000706891"/>
    </source>
</evidence>
<comment type="caution">
    <text evidence="2">The sequence shown here is derived from an EMBL/GenBank/DDBJ whole genome shotgun (WGS) entry which is preliminary data.</text>
</comment>
<sequence length="120" mass="13622">MKRLFLTVVAVLSMTMTFAENEKLNSTENASAYNMSVNYDKLANCLGLSIDQAEAVQDIHKSFCADMMNAAAANADERKGMVQKAIEKDLKYMRYVLTNDQYRKYLMLLNATFTNRGLEK</sequence>
<keyword evidence="1" id="KW-0732">Signal</keyword>
<evidence type="ECO:0000256" key="1">
    <source>
        <dbReference type="SAM" id="SignalP"/>
    </source>
</evidence>
<reference evidence="2" key="2">
    <citation type="journal article" date="2021" name="Sci. Rep.">
        <title>The distribution of antibiotic resistance genes in chicken gut microbiota commensals.</title>
        <authorList>
            <person name="Juricova H."/>
            <person name="Matiasovicova J."/>
            <person name="Kubasova T."/>
            <person name="Cejkova D."/>
            <person name="Rychlik I."/>
        </authorList>
    </citation>
    <scope>NUCLEOTIDE SEQUENCE</scope>
    <source>
        <strain evidence="2">An824</strain>
    </source>
</reference>
<feature type="chain" id="PRO_5037160714" evidence="1">
    <location>
        <begin position="20"/>
        <end position="120"/>
    </location>
</feature>
<dbReference type="RefSeq" id="WP_021949340.1">
    <property type="nucleotide sequence ID" value="NZ_JACJJG010000056.1"/>
</dbReference>
<gene>
    <name evidence="2" type="ORF">H6A34_09705</name>
</gene>